<dbReference type="InterPro" id="IPR042197">
    <property type="entry name" value="Apaf_helical"/>
</dbReference>
<dbReference type="Gene3D" id="3.40.50.300">
    <property type="entry name" value="P-loop containing nucleotide triphosphate hydrolases"/>
    <property type="match status" value="1"/>
</dbReference>
<dbReference type="FunFam" id="1.10.10.10:FF:000322">
    <property type="entry name" value="Probable disease resistance protein At1g63360"/>
    <property type="match status" value="1"/>
</dbReference>
<evidence type="ECO:0000256" key="5">
    <source>
        <dbReference type="ARBA" id="ARBA00022821"/>
    </source>
</evidence>
<evidence type="ECO:0000256" key="4">
    <source>
        <dbReference type="ARBA" id="ARBA00022741"/>
    </source>
</evidence>
<dbReference type="Gene3D" id="1.10.10.10">
    <property type="entry name" value="Winged helix-like DNA-binding domain superfamily/Winged helix DNA-binding domain"/>
    <property type="match status" value="1"/>
</dbReference>
<dbReference type="InterPro" id="IPR055414">
    <property type="entry name" value="LRR_R13L4/SHOC2-like"/>
</dbReference>
<dbReference type="InterPro" id="IPR002182">
    <property type="entry name" value="NB-ARC"/>
</dbReference>
<dbReference type="GO" id="GO:0009626">
    <property type="term" value="P:plant-type hypersensitive response"/>
    <property type="evidence" value="ECO:0007669"/>
    <property type="project" value="UniProtKB-ARBA"/>
</dbReference>
<dbReference type="EMBL" id="OZ075137">
    <property type="protein sequence ID" value="CAL5008115.1"/>
    <property type="molecule type" value="Genomic_DNA"/>
</dbReference>
<feature type="domain" description="NB-ARC" evidence="7">
    <location>
        <begin position="179"/>
        <end position="274"/>
    </location>
</feature>
<evidence type="ECO:0000313" key="12">
    <source>
        <dbReference type="Proteomes" id="UP001497457"/>
    </source>
</evidence>
<protein>
    <submittedName>
        <fullName evidence="11">Uncharacterized protein</fullName>
    </submittedName>
</protein>
<organism evidence="11 12">
    <name type="scientific">Urochloa decumbens</name>
    <dbReference type="NCBI Taxonomy" id="240449"/>
    <lineage>
        <taxon>Eukaryota</taxon>
        <taxon>Viridiplantae</taxon>
        <taxon>Streptophyta</taxon>
        <taxon>Embryophyta</taxon>
        <taxon>Tracheophyta</taxon>
        <taxon>Spermatophyta</taxon>
        <taxon>Magnoliopsida</taxon>
        <taxon>Liliopsida</taxon>
        <taxon>Poales</taxon>
        <taxon>Poaceae</taxon>
        <taxon>PACMAD clade</taxon>
        <taxon>Panicoideae</taxon>
        <taxon>Panicodae</taxon>
        <taxon>Paniceae</taxon>
        <taxon>Melinidinae</taxon>
        <taxon>Urochloa</taxon>
    </lineage>
</organism>
<dbReference type="Pfam" id="PF23559">
    <property type="entry name" value="WHD_DRP"/>
    <property type="match status" value="1"/>
</dbReference>
<dbReference type="GO" id="GO:0002758">
    <property type="term" value="P:innate immune response-activating signaling pathway"/>
    <property type="evidence" value="ECO:0007669"/>
    <property type="project" value="UniProtKB-ARBA"/>
</dbReference>
<dbReference type="InterPro" id="IPR058922">
    <property type="entry name" value="WHD_DRP"/>
</dbReference>
<evidence type="ECO:0000259" key="8">
    <source>
        <dbReference type="Pfam" id="PF18052"/>
    </source>
</evidence>
<dbReference type="Pfam" id="PF00931">
    <property type="entry name" value="NB-ARC"/>
    <property type="match status" value="1"/>
</dbReference>
<evidence type="ECO:0000313" key="11">
    <source>
        <dbReference type="EMBL" id="CAL5008115.1"/>
    </source>
</evidence>
<name>A0ABC9BTX0_9POAL</name>
<dbReference type="AlphaFoldDB" id="A0ABC9BTX0"/>
<dbReference type="GO" id="GO:0000166">
    <property type="term" value="F:nucleotide binding"/>
    <property type="evidence" value="ECO:0007669"/>
    <property type="project" value="UniProtKB-KW"/>
</dbReference>
<evidence type="ECO:0000259" key="9">
    <source>
        <dbReference type="Pfam" id="PF23559"/>
    </source>
</evidence>
<evidence type="ECO:0000256" key="1">
    <source>
        <dbReference type="ARBA" id="ARBA00008894"/>
    </source>
</evidence>
<comment type="similarity">
    <text evidence="1">Belongs to the disease resistance NB-LRR family.</text>
</comment>
<feature type="domain" description="Disease resistance N-terminal" evidence="8">
    <location>
        <begin position="10"/>
        <end position="102"/>
    </location>
</feature>
<accession>A0ABC9BTX0</accession>
<dbReference type="InterPro" id="IPR038005">
    <property type="entry name" value="RX-like_CC"/>
</dbReference>
<sequence length="934" mass="106074">MEVVGVTTGVMKPLLSKLTKLLGEEYAKFKGARKQIMFLRDELSAMSATLEMLEDAEQLDPGMRLWRDKLRELAFDLEDCIDGFMATADHGRDGMGFKKYFRKLKRLKARHEIGNQIEELKACVVEASERYKFVEMSSKSSAYCAVDPPRSYCAVDPRLSTLYVEIDQLVGIDGPMKHIIELLTMENKASSAQLKVLSIVSCGGIGKTTIANQVYKNVKGQFSCGAFVSVSQNPDVKKLLRDIAKEVGVTDNILDANEKRLIDKLREHLQDKSFEDSKRLLLKRAFGSESLSCTHLGSVPDEILRKCDGLPLAIITISSILTDKHEKCEWDRVLNNIGSTLAKNPGAEKMIAILSMSYYDIPHRLRTCLLYLSLFPEDYQIEKQRLINRWIAEGFVHKEEGRTKYEIGEGYFNDLINRSMIQPVHVKYGQAMACQVHDIILDYIKCKAAEENFVTSLDAAENVHTSEYKVRRLCVINQLRKNVAIWEDPILSHVRSVTTFGQPVKTSLLASPALRVLDLGHCWGMEGHHLASIGNLFHLKYLRLCSHLITKLPDKIGELQYLQTLDVQGTRIEVLPYTITKLKRLAHLYVDDGVRFPRGMIGRMHSLEELREYGVQSYKQVKSLVRVSKLAKLRTLKVKWHFDFGPLIFSEIHFRFDVLDVSERLRQVKCCQSYVGTLLSSCNLYNLHLELPSRYPLSLDSWHPAAPYSLRKLSIQKCYIYKVPNWMGSLGNLVELKLNIFCLRPKDLEILGTMPSLLFLELVTLGGMKGRIIVHGSSGFKSLKYFSLCIYSCGTALEFQVGSMPNLEYLNLRFCVHMRECLNGASSLGVEHLYALSKVEVQICGSCEDNNNYDPTKDKYDEAIRWVASAIYDAIVTVPNRPTVRFITHCDFPCIHFECKLRSYNQSTGWVLTEWLKSLQIGVQQEGTKGCTLG</sequence>
<dbReference type="InterPro" id="IPR041118">
    <property type="entry name" value="Rx_N"/>
</dbReference>
<dbReference type="GO" id="GO:0042742">
    <property type="term" value="P:defense response to bacterium"/>
    <property type="evidence" value="ECO:0007669"/>
    <property type="project" value="UniProtKB-ARBA"/>
</dbReference>
<dbReference type="SUPFAM" id="SSF52540">
    <property type="entry name" value="P-loop containing nucleoside triphosphate hydrolases"/>
    <property type="match status" value="1"/>
</dbReference>
<keyword evidence="3" id="KW-0677">Repeat</keyword>
<feature type="domain" description="Disease resistance R13L4/SHOC-2-like LRR" evidence="10">
    <location>
        <begin position="493"/>
        <end position="858"/>
    </location>
</feature>
<feature type="domain" description="Disease resistance protein winged helix" evidence="9">
    <location>
        <begin position="374"/>
        <end position="442"/>
    </location>
</feature>
<dbReference type="Gene3D" id="1.20.5.4130">
    <property type="match status" value="1"/>
</dbReference>
<keyword evidence="4" id="KW-0547">Nucleotide-binding</keyword>
<dbReference type="Gene3D" id="1.10.8.430">
    <property type="entry name" value="Helical domain of apoptotic protease-activating factors"/>
    <property type="match status" value="1"/>
</dbReference>
<dbReference type="PANTHER" id="PTHR23155">
    <property type="entry name" value="DISEASE RESISTANCE PROTEIN RP"/>
    <property type="match status" value="1"/>
</dbReference>
<dbReference type="InterPro" id="IPR032675">
    <property type="entry name" value="LRR_dom_sf"/>
</dbReference>
<dbReference type="InterPro" id="IPR027417">
    <property type="entry name" value="P-loop_NTPase"/>
</dbReference>
<keyword evidence="5" id="KW-0611">Plant defense</keyword>
<dbReference type="SUPFAM" id="SSF52058">
    <property type="entry name" value="L domain-like"/>
    <property type="match status" value="1"/>
</dbReference>
<evidence type="ECO:0000259" key="7">
    <source>
        <dbReference type="Pfam" id="PF00931"/>
    </source>
</evidence>
<keyword evidence="2" id="KW-0433">Leucine-rich repeat</keyword>
<keyword evidence="12" id="KW-1185">Reference proteome</keyword>
<dbReference type="Proteomes" id="UP001497457">
    <property type="component" value="Chromosome 27b"/>
</dbReference>
<keyword evidence="6" id="KW-0175">Coiled coil</keyword>
<dbReference type="InterPro" id="IPR044974">
    <property type="entry name" value="Disease_R_plants"/>
</dbReference>
<evidence type="ECO:0000256" key="6">
    <source>
        <dbReference type="ARBA" id="ARBA00023054"/>
    </source>
</evidence>
<evidence type="ECO:0000256" key="2">
    <source>
        <dbReference type="ARBA" id="ARBA00022614"/>
    </source>
</evidence>
<dbReference type="Pfam" id="PF18052">
    <property type="entry name" value="Rx_N"/>
    <property type="match status" value="1"/>
</dbReference>
<dbReference type="InterPro" id="IPR036388">
    <property type="entry name" value="WH-like_DNA-bd_sf"/>
</dbReference>
<reference evidence="11 12" key="2">
    <citation type="submission" date="2024-10" db="EMBL/GenBank/DDBJ databases">
        <authorList>
            <person name="Ryan C."/>
        </authorList>
    </citation>
    <scope>NUCLEOTIDE SEQUENCE [LARGE SCALE GENOMIC DNA]</scope>
</reference>
<dbReference type="PANTHER" id="PTHR23155:SF1028">
    <property type="entry name" value="OS08G0174800 PROTEIN"/>
    <property type="match status" value="1"/>
</dbReference>
<reference evidence="12" key="1">
    <citation type="submission" date="2024-06" db="EMBL/GenBank/DDBJ databases">
        <authorList>
            <person name="Ryan C."/>
        </authorList>
    </citation>
    <scope>NUCLEOTIDE SEQUENCE [LARGE SCALE GENOMIC DNA]</scope>
</reference>
<dbReference type="Gene3D" id="3.80.10.10">
    <property type="entry name" value="Ribonuclease Inhibitor"/>
    <property type="match status" value="1"/>
</dbReference>
<evidence type="ECO:0000256" key="3">
    <source>
        <dbReference type="ARBA" id="ARBA00022737"/>
    </source>
</evidence>
<proteinExistence type="inferred from homology"/>
<evidence type="ECO:0000259" key="10">
    <source>
        <dbReference type="Pfam" id="PF23598"/>
    </source>
</evidence>
<dbReference type="CDD" id="cd14798">
    <property type="entry name" value="RX-CC_like"/>
    <property type="match status" value="1"/>
</dbReference>
<dbReference type="Pfam" id="PF23598">
    <property type="entry name" value="LRR_14"/>
    <property type="match status" value="1"/>
</dbReference>
<gene>
    <name evidence="11" type="ORF">URODEC1_LOCUS68834</name>
</gene>